<keyword evidence="2" id="KW-1185">Reference proteome</keyword>
<dbReference type="OMA" id="FMSIANC"/>
<gene>
    <name evidence="1" type="ORF">THOM_1760</name>
</gene>
<evidence type="ECO:0000313" key="2">
    <source>
        <dbReference type="Proteomes" id="UP000011185"/>
    </source>
</evidence>
<sequence>MGIDSYIWIYALILYIKQIGACSEPSTSTSIVIDGVKYEIACESERGSFFRSFFIDYIQIVIIFKQIEKILIKQEGRRDKLIAIFPDDLLKSGVYNDTIMNVENWRSIEQSYSSFMSIANCLRNNPENIMRFDPCDIRYWETNVETVSFTMLFFRYLLLFLMPDLSQIDMAIAKESIMKIDGQLNMPFFNHEKGKLVFENIAYMKRMDDMCKEVDEMVVKVKEWIEPAEDILLKKLTILGEKLFENEKLDLSSKHSQLKTFDLLFESRQLKFLDILIEILPIIEYIKSDPNTLAECRQMLNMRLVKKVYEDVTSVETRTNLKKKKAQGLMS</sequence>
<dbReference type="VEuPathDB" id="MicrosporidiaDB:THOM_1760"/>
<proteinExistence type="predicted"/>
<dbReference type="InParanoid" id="L7JV24"/>
<protein>
    <submittedName>
        <fullName evidence="1">Uncharacterized protein</fullName>
    </submittedName>
</protein>
<evidence type="ECO:0000313" key="1">
    <source>
        <dbReference type="EMBL" id="ELQ75264.1"/>
    </source>
</evidence>
<accession>L7JV24</accession>
<dbReference type="AlphaFoldDB" id="L7JV24"/>
<name>L7JV24_TRAHO</name>
<reference evidence="1 2" key="1">
    <citation type="journal article" date="2012" name="PLoS Pathog.">
        <title>The genome of the obligate intracellular parasite Trachipleistophora hominis: new insights into microsporidian genome dynamics and reductive evolution.</title>
        <authorList>
            <person name="Heinz E."/>
            <person name="Williams T.A."/>
            <person name="Nakjang S."/>
            <person name="Noel C.J."/>
            <person name="Swan D.C."/>
            <person name="Goldberg A.V."/>
            <person name="Harris S.R."/>
            <person name="Weinmaier T."/>
            <person name="Markert S."/>
            <person name="Becher D."/>
            <person name="Bernhardt J."/>
            <person name="Dagan T."/>
            <person name="Hacker C."/>
            <person name="Lucocq J.M."/>
            <person name="Schweder T."/>
            <person name="Rattei T."/>
            <person name="Hall N."/>
            <person name="Hirt R.P."/>
            <person name="Embley T.M."/>
        </authorList>
    </citation>
    <scope>NUCLEOTIDE SEQUENCE [LARGE SCALE GENOMIC DNA]</scope>
</reference>
<dbReference type="Proteomes" id="UP000011185">
    <property type="component" value="Unassembled WGS sequence"/>
</dbReference>
<dbReference type="HOGENOM" id="CLU_839879_0_0_1"/>
<dbReference type="EMBL" id="JH993974">
    <property type="protein sequence ID" value="ELQ75264.1"/>
    <property type="molecule type" value="Genomic_DNA"/>
</dbReference>
<organism evidence="1 2">
    <name type="scientific">Trachipleistophora hominis</name>
    <name type="common">Microsporidian parasite</name>
    <dbReference type="NCBI Taxonomy" id="72359"/>
    <lineage>
        <taxon>Eukaryota</taxon>
        <taxon>Fungi</taxon>
        <taxon>Fungi incertae sedis</taxon>
        <taxon>Microsporidia</taxon>
        <taxon>Pleistophoridae</taxon>
        <taxon>Trachipleistophora</taxon>
    </lineage>
</organism>